<gene>
    <name evidence="1" type="ORF">T459_05427</name>
</gene>
<evidence type="ECO:0008006" key="3">
    <source>
        <dbReference type="Google" id="ProtNLM"/>
    </source>
</evidence>
<name>A0A2G3A7W0_CAPAN</name>
<keyword evidence="2" id="KW-1185">Reference proteome</keyword>
<dbReference type="PANTHER" id="PTHR11439:SF467">
    <property type="entry name" value="INTEGRASE CATALYTIC DOMAIN-CONTAINING PROTEIN"/>
    <property type="match status" value="1"/>
</dbReference>
<dbReference type="Proteomes" id="UP000222542">
    <property type="component" value="Unassembled WGS sequence"/>
</dbReference>
<sequence length="146" mass="16207">MKNVKVVNIPLAGHMKLSRNMCLATKEKKESITKVSYSSVVRSLMYAMVCTRLDIAHTVGVVITFIENPGKKHWEAVKWILRYLRGTSADCLCFGGSDLILKGYTNADMEGDLDNRKSTTEFLCIFSGGAISWQSKLHKSVALSTT</sequence>
<comment type="caution">
    <text evidence="1">The sequence shown here is derived from an EMBL/GenBank/DDBJ whole genome shotgun (WGS) entry which is preliminary data.</text>
</comment>
<proteinExistence type="predicted"/>
<evidence type="ECO:0000313" key="2">
    <source>
        <dbReference type="Proteomes" id="UP000222542"/>
    </source>
</evidence>
<accession>A0A2G3A7W0</accession>
<organism evidence="1 2">
    <name type="scientific">Capsicum annuum</name>
    <name type="common">Capsicum pepper</name>
    <dbReference type="NCBI Taxonomy" id="4072"/>
    <lineage>
        <taxon>Eukaryota</taxon>
        <taxon>Viridiplantae</taxon>
        <taxon>Streptophyta</taxon>
        <taxon>Embryophyta</taxon>
        <taxon>Tracheophyta</taxon>
        <taxon>Spermatophyta</taxon>
        <taxon>Magnoliopsida</taxon>
        <taxon>eudicotyledons</taxon>
        <taxon>Gunneridae</taxon>
        <taxon>Pentapetalae</taxon>
        <taxon>asterids</taxon>
        <taxon>lamiids</taxon>
        <taxon>Solanales</taxon>
        <taxon>Solanaceae</taxon>
        <taxon>Solanoideae</taxon>
        <taxon>Capsiceae</taxon>
        <taxon>Capsicum</taxon>
    </lineage>
</organism>
<evidence type="ECO:0000313" key="1">
    <source>
        <dbReference type="EMBL" id="PHT90314.1"/>
    </source>
</evidence>
<protein>
    <recommendedName>
        <fullName evidence="3">Retrovirus-related Pol polyprotein from transposon TNT 1-94</fullName>
    </recommendedName>
</protein>
<dbReference type="AlphaFoldDB" id="A0A2G3A7W0"/>
<dbReference type="PANTHER" id="PTHR11439">
    <property type="entry name" value="GAG-POL-RELATED RETROTRANSPOSON"/>
    <property type="match status" value="1"/>
</dbReference>
<dbReference type="Gramene" id="PHT90314">
    <property type="protein sequence ID" value="PHT90314"/>
    <property type="gene ID" value="T459_05427"/>
</dbReference>
<reference evidence="1 2" key="1">
    <citation type="journal article" date="2014" name="Nat. Genet.">
        <title>Genome sequence of the hot pepper provides insights into the evolution of pungency in Capsicum species.</title>
        <authorList>
            <person name="Kim S."/>
            <person name="Park M."/>
            <person name="Yeom S.I."/>
            <person name="Kim Y.M."/>
            <person name="Lee J.M."/>
            <person name="Lee H.A."/>
            <person name="Seo E."/>
            <person name="Choi J."/>
            <person name="Cheong K."/>
            <person name="Kim K.T."/>
            <person name="Jung K."/>
            <person name="Lee G.W."/>
            <person name="Oh S.K."/>
            <person name="Bae C."/>
            <person name="Kim S.B."/>
            <person name="Lee H.Y."/>
            <person name="Kim S.Y."/>
            <person name="Kim M.S."/>
            <person name="Kang B.C."/>
            <person name="Jo Y.D."/>
            <person name="Yang H.B."/>
            <person name="Jeong H.J."/>
            <person name="Kang W.H."/>
            <person name="Kwon J.K."/>
            <person name="Shin C."/>
            <person name="Lim J.Y."/>
            <person name="Park J.H."/>
            <person name="Huh J.H."/>
            <person name="Kim J.S."/>
            <person name="Kim B.D."/>
            <person name="Cohen O."/>
            <person name="Paran I."/>
            <person name="Suh M.C."/>
            <person name="Lee S.B."/>
            <person name="Kim Y.K."/>
            <person name="Shin Y."/>
            <person name="Noh S.J."/>
            <person name="Park J."/>
            <person name="Seo Y.S."/>
            <person name="Kwon S.Y."/>
            <person name="Kim H.A."/>
            <person name="Park J.M."/>
            <person name="Kim H.J."/>
            <person name="Choi S.B."/>
            <person name="Bosland P.W."/>
            <person name="Reeves G."/>
            <person name="Jo S.H."/>
            <person name="Lee B.W."/>
            <person name="Cho H.T."/>
            <person name="Choi H.S."/>
            <person name="Lee M.S."/>
            <person name="Yu Y."/>
            <person name="Do Choi Y."/>
            <person name="Park B.S."/>
            <person name="van Deynze A."/>
            <person name="Ashrafi H."/>
            <person name="Hill T."/>
            <person name="Kim W.T."/>
            <person name="Pai H.S."/>
            <person name="Ahn H.K."/>
            <person name="Yeam I."/>
            <person name="Giovannoni J.J."/>
            <person name="Rose J.K."/>
            <person name="Sorensen I."/>
            <person name="Lee S.J."/>
            <person name="Kim R.W."/>
            <person name="Choi I.Y."/>
            <person name="Choi B.S."/>
            <person name="Lim J.S."/>
            <person name="Lee Y.H."/>
            <person name="Choi D."/>
        </authorList>
    </citation>
    <scope>NUCLEOTIDE SEQUENCE [LARGE SCALE GENOMIC DNA]</scope>
    <source>
        <strain evidence="2">cv. CM334</strain>
    </source>
</reference>
<reference evidence="1 2" key="2">
    <citation type="journal article" date="2017" name="Genome Biol.">
        <title>New reference genome sequences of hot pepper reveal the massive evolution of plant disease-resistance genes by retroduplication.</title>
        <authorList>
            <person name="Kim S."/>
            <person name="Park J."/>
            <person name="Yeom S.I."/>
            <person name="Kim Y.M."/>
            <person name="Seo E."/>
            <person name="Kim K.T."/>
            <person name="Kim M.S."/>
            <person name="Lee J.M."/>
            <person name="Cheong K."/>
            <person name="Shin H.S."/>
            <person name="Kim S.B."/>
            <person name="Han K."/>
            <person name="Lee J."/>
            <person name="Park M."/>
            <person name="Lee H.A."/>
            <person name="Lee H.Y."/>
            <person name="Lee Y."/>
            <person name="Oh S."/>
            <person name="Lee J.H."/>
            <person name="Choi E."/>
            <person name="Choi E."/>
            <person name="Lee S.E."/>
            <person name="Jeon J."/>
            <person name="Kim H."/>
            <person name="Choi G."/>
            <person name="Song H."/>
            <person name="Lee J."/>
            <person name="Lee S.C."/>
            <person name="Kwon J.K."/>
            <person name="Lee H.Y."/>
            <person name="Koo N."/>
            <person name="Hong Y."/>
            <person name="Kim R.W."/>
            <person name="Kang W.H."/>
            <person name="Huh J.H."/>
            <person name="Kang B.C."/>
            <person name="Yang T.J."/>
            <person name="Lee Y.H."/>
            <person name="Bennetzen J.L."/>
            <person name="Choi D."/>
        </authorList>
    </citation>
    <scope>NUCLEOTIDE SEQUENCE [LARGE SCALE GENOMIC DNA]</scope>
    <source>
        <strain evidence="2">cv. CM334</strain>
    </source>
</reference>
<dbReference type="STRING" id="4072.A0A2G3A7W0"/>
<dbReference type="EMBL" id="AYRZ02000002">
    <property type="protein sequence ID" value="PHT90314.1"/>
    <property type="molecule type" value="Genomic_DNA"/>
</dbReference>